<dbReference type="OrthoDB" id="2748310at2759"/>
<dbReference type="Gene3D" id="3.40.720.10">
    <property type="entry name" value="Alkaline Phosphatase, subunit A"/>
    <property type="match status" value="1"/>
</dbReference>
<comment type="function">
    <text evidence="13 14">Ethanolamine phosphate transferase involved in glycosylphosphatidylinositol-anchor biosynthesis. Transfers ethanolamine phosphate to the first alpha-1,4-linked mannose of the glycosylphosphatidylinositol precursor of GPI-anchor.</text>
</comment>
<feature type="transmembrane region" description="Helical" evidence="14">
    <location>
        <begin position="425"/>
        <end position="452"/>
    </location>
</feature>
<keyword evidence="8 14" id="KW-0256">Endoplasmic reticulum</keyword>
<dbReference type="EC" id="2.-.-.-" evidence="14"/>
<dbReference type="PANTHER" id="PTHR12250">
    <property type="entry name" value="PHOSPHATIDYLINOSITOL GLYCAN, CLASS N"/>
    <property type="match status" value="1"/>
</dbReference>
<evidence type="ECO:0000256" key="4">
    <source>
        <dbReference type="ARBA" id="ARBA00020831"/>
    </source>
</evidence>
<feature type="transmembrane region" description="Helical" evidence="14">
    <location>
        <begin position="830"/>
        <end position="850"/>
    </location>
</feature>
<dbReference type="GO" id="GO:0006506">
    <property type="term" value="P:GPI anchor biosynthetic process"/>
    <property type="evidence" value="ECO:0007669"/>
    <property type="project" value="UniProtKB-UniPathway"/>
</dbReference>
<dbReference type="GO" id="GO:0051377">
    <property type="term" value="F:mannose-ethanolamine phosphotransferase activity"/>
    <property type="evidence" value="ECO:0007669"/>
    <property type="project" value="UniProtKB-UniRule"/>
</dbReference>
<evidence type="ECO:0000313" key="17">
    <source>
        <dbReference type="Proteomes" id="UP000189580"/>
    </source>
</evidence>
<feature type="transmembrane region" description="Helical" evidence="14">
    <location>
        <begin position="629"/>
        <end position="652"/>
    </location>
</feature>
<evidence type="ECO:0000259" key="15">
    <source>
        <dbReference type="Pfam" id="PF04987"/>
    </source>
</evidence>
<keyword evidence="10 14" id="KW-0472">Membrane</keyword>
<proteinExistence type="inferred from homology"/>
<evidence type="ECO:0000256" key="10">
    <source>
        <dbReference type="ARBA" id="ARBA00023136"/>
    </source>
</evidence>
<accession>A0A161HLJ8</accession>
<keyword evidence="6 14" id="KW-0808">Transferase</keyword>
<dbReference type="Pfam" id="PF01663">
    <property type="entry name" value="Phosphodiest"/>
    <property type="match status" value="1"/>
</dbReference>
<dbReference type="PANTHER" id="PTHR12250:SF0">
    <property type="entry name" value="GPI ETHANOLAMINE PHOSPHATE TRANSFERASE 1"/>
    <property type="match status" value="1"/>
</dbReference>
<evidence type="ECO:0000256" key="3">
    <source>
        <dbReference type="ARBA" id="ARBA00008400"/>
    </source>
</evidence>
<dbReference type="FunFam" id="3.40.720.10:FF:000015">
    <property type="entry name" value="GPI ethanolamine phosphate transferase 1"/>
    <property type="match status" value="1"/>
</dbReference>
<keyword evidence="9 14" id="KW-1133">Transmembrane helix</keyword>
<dbReference type="CDD" id="cd16020">
    <property type="entry name" value="GPI_EPT_1"/>
    <property type="match status" value="1"/>
</dbReference>
<dbReference type="Pfam" id="PF04987">
    <property type="entry name" value="PigN"/>
    <property type="match status" value="1"/>
</dbReference>
<organism evidence="16 17">
    <name type="scientific">Sugiyamaella lignohabitans</name>
    <dbReference type="NCBI Taxonomy" id="796027"/>
    <lineage>
        <taxon>Eukaryota</taxon>
        <taxon>Fungi</taxon>
        <taxon>Dikarya</taxon>
        <taxon>Ascomycota</taxon>
        <taxon>Saccharomycotina</taxon>
        <taxon>Dipodascomycetes</taxon>
        <taxon>Dipodascales</taxon>
        <taxon>Trichomonascaceae</taxon>
        <taxon>Sugiyamaella</taxon>
    </lineage>
</organism>
<gene>
    <name evidence="16" type="primary">MCD4</name>
    <name evidence="16" type="ORF">AWJ20_5208</name>
</gene>
<evidence type="ECO:0000256" key="14">
    <source>
        <dbReference type="RuleBase" id="RU367138"/>
    </source>
</evidence>
<evidence type="ECO:0000256" key="13">
    <source>
        <dbReference type="ARBA" id="ARBA00024850"/>
    </source>
</evidence>
<keyword evidence="12" id="KW-0961">Cell wall biogenesis/degradation</keyword>
<evidence type="ECO:0000256" key="11">
    <source>
        <dbReference type="ARBA" id="ARBA00023180"/>
    </source>
</evidence>
<dbReference type="UniPathway" id="UPA00196"/>
<keyword evidence="7 14" id="KW-0812">Transmembrane</keyword>
<dbReference type="InterPro" id="IPR002591">
    <property type="entry name" value="Phosphodiest/P_Trfase"/>
</dbReference>
<dbReference type="Proteomes" id="UP000189580">
    <property type="component" value="Chromosome d"/>
</dbReference>
<evidence type="ECO:0000256" key="7">
    <source>
        <dbReference type="ARBA" id="ARBA00022692"/>
    </source>
</evidence>
<dbReference type="InterPro" id="IPR017850">
    <property type="entry name" value="Alkaline_phosphatase_core_sf"/>
</dbReference>
<reference evidence="16 17" key="1">
    <citation type="submission" date="2016-02" db="EMBL/GenBank/DDBJ databases">
        <title>Complete genome sequence and transcriptome regulation of the pentose utilising yeast Sugiyamaella lignohabitans.</title>
        <authorList>
            <person name="Bellasio M."/>
            <person name="Peymann A."/>
            <person name="Valli M."/>
            <person name="Sipitzky M."/>
            <person name="Graf A."/>
            <person name="Sauer M."/>
            <person name="Marx H."/>
            <person name="Mattanovich D."/>
        </authorList>
    </citation>
    <scope>NUCLEOTIDE SEQUENCE [LARGE SCALE GENOMIC DNA]</scope>
    <source>
        <strain evidence="16 17">CBS 10342</strain>
    </source>
</reference>
<evidence type="ECO:0000313" key="16">
    <source>
        <dbReference type="EMBL" id="ANB14247.1"/>
    </source>
</evidence>
<evidence type="ECO:0000256" key="8">
    <source>
        <dbReference type="ARBA" id="ARBA00022824"/>
    </source>
</evidence>
<protein>
    <recommendedName>
        <fullName evidence="4 14">GPI ethanolamine phosphate transferase 1</fullName>
        <ecNumber evidence="14">2.-.-.-</ecNumber>
    </recommendedName>
</protein>
<evidence type="ECO:0000256" key="2">
    <source>
        <dbReference type="ARBA" id="ARBA00004687"/>
    </source>
</evidence>
<dbReference type="InterPro" id="IPR017852">
    <property type="entry name" value="GPI_EtnP_transferase_1_C"/>
</dbReference>
<sequence>MSIFDIYFVSPLVHGMRHFSTPENPPAKRLFLIVGDGLRADSCFLNITHPVTNEAAYLTPFIRDKVLNHGTFGVSHTRMPTESRPGHVAIIAGFYEDVSAVTKGWKENPVDFDSVFNQSRHTYSYGSPDILPMFADGASDPDRVDAIMYGHESEDFTKSSIELDKFVFDHLDRLFDEAKVNADLNEYLRQDKIVFFLHLLGIDTAGHSYRPYSPEYYDNIKYIDTKIAELETKVNQFYGDGKTTWVFTADHGMSDFGSHGDGHPNNTRTPLVAWGAGVPKPITTDLSGHDEFSNPWNLPVKRNDVNQADIAPLMSYLVGLNYPANSVGELPLAFVDASDKTKSEALKANAYAIIEQYLVKESEKRKSQLNFTPFGPLSGETSIEARKAEIEALIANNQFEQSIIKAEELMVLGLKGLRYLQTYNWLFLRSLVTTGFLGWIGYATTSFFHLFVIDSNPSLSHRSVIRVITVGVLAILCGLLYHQESPIHFYLYAIFPAFFWDQIFENAAILTGGIKSLVSSSPTKNKTQTSVFSLVFLVGLFEAIVYGYFYREIFSLCFGIAAMWPWIQDFKIALKNIWLSAFWALLCIILAIFTILPVLKVESIEQIVAAGVLMTLIGLYYTVHLGNRLRLSITSLVLCGVQLGLIILSVIVTRSSVKSLQARQGLPVGNQIVGWLVLVGSLIVPFLNYFSPVSDYRYRLLTLFMAFSPTFVLLTISYEGLFYVSFFAILVVWLEFESQFYVIHPQRKLSLSEFRTALFFFFLSQVGFFGTGNVASISSFSLDSVYRLIPIFDPFAMSALLMFKIMVPFAILSVTLGLINLRLGVPKSALFSMVLSVSDILSLNFFYLVVDEGSWLDIGTGISHYCISSLLCLFMILLEYLSGVLVSGIQIKSVESIKATKTKSK</sequence>
<dbReference type="GeneID" id="30037425"/>
<feature type="domain" description="GPI ethanolamine phosphate transferase 1 C-terminal" evidence="15">
    <location>
        <begin position="415"/>
        <end position="854"/>
    </location>
</feature>
<feature type="transmembrane region" description="Helical" evidence="14">
    <location>
        <begin position="577"/>
        <end position="599"/>
    </location>
</feature>
<evidence type="ECO:0000256" key="12">
    <source>
        <dbReference type="ARBA" id="ARBA00023316"/>
    </source>
</evidence>
<dbReference type="EMBL" id="CP014502">
    <property type="protein sequence ID" value="ANB14247.1"/>
    <property type="molecule type" value="Genomic_DNA"/>
</dbReference>
<feature type="transmembrane region" description="Helical" evidence="14">
    <location>
        <begin position="606"/>
        <end position="623"/>
    </location>
</feature>
<feature type="transmembrane region" description="Helical" evidence="14">
    <location>
        <begin position="862"/>
        <end position="886"/>
    </location>
</feature>
<name>A0A161HLJ8_9ASCO</name>
<feature type="transmembrane region" description="Helical" evidence="14">
    <location>
        <begin position="795"/>
        <end position="818"/>
    </location>
</feature>
<dbReference type="GO" id="GO:0005789">
    <property type="term" value="C:endoplasmic reticulum membrane"/>
    <property type="evidence" value="ECO:0007669"/>
    <property type="project" value="UniProtKB-SubCell"/>
</dbReference>
<evidence type="ECO:0000256" key="6">
    <source>
        <dbReference type="ARBA" id="ARBA00022679"/>
    </source>
</evidence>
<comment type="similarity">
    <text evidence="3 14">Belongs to the PIGG/PIGN/PIGO family. PIGN subfamily.</text>
</comment>
<keyword evidence="5 14" id="KW-0337">GPI-anchor biosynthesis</keyword>
<dbReference type="InterPro" id="IPR037671">
    <property type="entry name" value="PIGN_N"/>
</dbReference>
<comment type="pathway">
    <text evidence="2 14">Glycolipid biosynthesis; glycosylphosphatidylinositol-anchor biosynthesis.</text>
</comment>
<evidence type="ECO:0000256" key="9">
    <source>
        <dbReference type="ARBA" id="ARBA00022989"/>
    </source>
</evidence>
<dbReference type="GO" id="GO:0071555">
    <property type="term" value="P:cell wall organization"/>
    <property type="evidence" value="ECO:0007669"/>
    <property type="project" value="UniProtKB-KW"/>
</dbReference>
<dbReference type="RefSeq" id="XP_018736724.1">
    <property type="nucleotide sequence ID" value="XM_018882337.1"/>
</dbReference>
<feature type="transmembrane region" description="Helical" evidence="14">
    <location>
        <begin position="672"/>
        <end position="691"/>
    </location>
</feature>
<dbReference type="InterPro" id="IPR007070">
    <property type="entry name" value="GPI_EtnP_transferase_1"/>
</dbReference>
<evidence type="ECO:0000256" key="5">
    <source>
        <dbReference type="ARBA" id="ARBA00022502"/>
    </source>
</evidence>
<feature type="transmembrane region" description="Helical" evidence="14">
    <location>
        <begin position="489"/>
        <end position="510"/>
    </location>
</feature>
<dbReference type="SUPFAM" id="SSF53649">
    <property type="entry name" value="Alkaline phosphatase-like"/>
    <property type="match status" value="1"/>
</dbReference>
<feature type="transmembrane region" description="Helical" evidence="14">
    <location>
        <begin position="464"/>
        <end position="483"/>
    </location>
</feature>
<feature type="transmembrane region" description="Helical" evidence="14">
    <location>
        <begin position="711"/>
        <end position="736"/>
    </location>
</feature>
<dbReference type="KEGG" id="slb:AWJ20_5208"/>
<dbReference type="AlphaFoldDB" id="A0A161HLJ8"/>
<comment type="subcellular location">
    <subcellularLocation>
        <location evidence="1 14">Endoplasmic reticulum membrane</location>
        <topology evidence="1 14">Multi-pass membrane protein</topology>
    </subcellularLocation>
</comment>
<feature type="transmembrane region" description="Helical" evidence="14">
    <location>
        <begin position="757"/>
        <end position="775"/>
    </location>
</feature>
<keyword evidence="17" id="KW-1185">Reference proteome</keyword>
<feature type="transmembrane region" description="Helical" evidence="14">
    <location>
        <begin position="531"/>
        <end position="549"/>
    </location>
</feature>
<keyword evidence="11" id="KW-0325">Glycoprotein</keyword>
<evidence type="ECO:0000256" key="1">
    <source>
        <dbReference type="ARBA" id="ARBA00004477"/>
    </source>
</evidence>